<dbReference type="Proteomes" id="UP000594008">
    <property type="component" value="Chromosome"/>
</dbReference>
<dbReference type="AlphaFoldDB" id="A0A7M2TIH1"/>
<evidence type="ECO:0000256" key="1">
    <source>
        <dbReference type="SAM" id="MobiDB-lite"/>
    </source>
</evidence>
<gene>
    <name evidence="2" type="ORF">IPT68_05290</name>
</gene>
<dbReference type="EMBL" id="CP063374">
    <property type="protein sequence ID" value="QOV47478.1"/>
    <property type="molecule type" value="Genomic_DNA"/>
</dbReference>
<protein>
    <submittedName>
        <fullName evidence="2">Uncharacterized protein</fullName>
    </submittedName>
</protein>
<feature type="region of interest" description="Disordered" evidence="1">
    <location>
        <begin position="72"/>
        <end position="97"/>
    </location>
</feature>
<feature type="region of interest" description="Disordered" evidence="1">
    <location>
        <begin position="126"/>
        <end position="146"/>
    </location>
</feature>
<dbReference type="KEGG" id="schf:IPT68_05290"/>
<organism evidence="2 3">
    <name type="scientific">Streptomyces chromofuscus</name>
    <dbReference type="NCBI Taxonomy" id="42881"/>
    <lineage>
        <taxon>Bacteria</taxon>
        <taxon>Bacillati</taxon>
        <taxon>Actinomycetota</taxon>
        <taxon>Actinomycetes</taxon>
        <taxon>Kitasatosporales</taxon>
        <taxon>Streptomycetaceae</taxon>
        <taxon>Streptomyces</taxon>
    </lineage>
</organism>
<reference evidence="2 3" key="1">
    <citation type="submission" date="2020-10" db="EMBL/GenBank/DDBJ databases">
        <title>Streptomyces chromofuscus complate genome analysis.</title>
        <authorList>
            <person name="Anwar N."/>
        </authorList>
    </citation>
    <scope>NUCLEOTIDE SEQUENCE [LARGE SCALE GENOMIC DNA]</scope>
    <source>
        <strain evidence="2 3">DSM 40273</strain>
    </source>
</reference>
<feature type="compositionally biased region" description="Basic and acidic residues" evidence="1">
    <location>
        <begin position="81"/>
        <end position="93"/>
    </location>
</feature>
<name>A0A7M2TIH1_STRCW</name>
<evidence type="ECO:0000313" key="2">
    <source>
        <dbReference type="EMBL" id="QOV47478.1"/>
    </source>
</evidence>
<accession>A0A7M2TIH1</accession>
<keyword evidence="3" id="KW-1185">Reference proteome</keyword>
<evidence type="ECO:0000313" key="3">
    <source>
        <dbReference type="Proteomes" id="UP000594008"/>
    </source>
</evidence>
<proteinExistence type="predicted"/>
<feature type="region of interest" description="Disordered" evidence="1">
    <location>
        <begin position="1"/>
        <end position="20"/>
    </location>
</feature>
<sequence>MPIPPHFPTSLGHDAVGTPREHGESILDSLPRVGCVFADDRHWWWIVPSGSHIGITWPPSTTYAIGARMGDPSWTATRPKPGTDHPRLIHSPEDGSPYTPPIPLYFLTCRLTGSSPHWSLSALDGAGTAATPSGRTGFPPPGARLH</sequence>